<evidence type="ECO:0000256" key="2">
    <source>
        <dbReference type="ARBA" id="ARBA00008142"/>
    </source>
</evidence>
<comment type="subcellular location">
    <subcellularLocation>
        <location evidence="12">Cytoplasm</location>
    </subcellularLocation>
</comment>
<protein>
    <recommendedName>
        <fullName evidence="4 12">Nucleoside diphosphate kinase</fullName>
        <shortName evidence="12">NDK</shortName>
        <shortName evidence="12">NDP kinase</shortName>
        <ecNumber evidence="3 12">2.7.4.6</ecNumber>
    </recommendedName>
    <alternativeName>
        <fullName evidence="12">Nucleoside-2-P kinase</fullName>
    </alternativeName>
</protein>
<dbReference type="Proteomes" id="UP000595895">
    <property type="component" value="Chromosome"/>
</dbReference>
<evidence type="ECO:0000256" key="4">
    <source>
        <dbReference type="ARBA" id="ARBA00017632"/>
    </source>
</evidence>
<dbReference type="Pfam" id="PF00334">
    <property type="entry name" value="NDK"/>
    <property type="match status" value="1"/>
</dbReference>
<feature type="binding site" evidence="12 13">
    <location>
        <position position="89"/>
    </location>
    <ligand>
        <name>ATP</name>
        <dbReference type="ChEBI" id="CHEBI:30616"/>
    </ligand>
</feature>
<dbReference type="GO" id="GO:0046872">
    <property type="term" value="F:metal ion binding"/>
    <property type="evidence" value="ECO:0007669"/>
    <property type="project" value="UniProtKB-KW"/>
</dbReference>
<comment type="cofactor">
    <cofactor evidence="1 12">
        <name>Mg(2+)</name>
        <dbReference type="ChEBI" id="CHEBI:18420"/>
    </cofactor>
</comment>
<dbReference type="AlphaFoldDB" id="A0A7T7M8F5"/>
<comment type="similarity">
    <text evidence="2 12 13 14">Belongs to the NDK family.</text>
</comment>
<keyword evidence="6 12" id="KW-0479">Metal-binding</keyword>
<keyword evidence="5 12" id="KW-0808">Transferase</keyword>
<evidence type="ECO:0000256" key="14">
    <source>
        <dbReference type="RuleBase" id="RU004011"/>
    </source>
</evidence>
<dbReference type="PROSITE" id="PS51374">
    <property type="entry name" value="NDPK_LIKE"/>
    <property type="match status" value="1"/>
</dbReference>
<feature type="binding site" evidence="12 13">
    <location>
        <position position="120"/>
    </location>
    <ligand>
        <name>ATP</name>
        <dbReference type="ChEBI" id="CHEBI:30616"/>
    </ligand>
</feature>
<keyword evidence="8 12" id="KW-0418">Kinase</keyword>
<dbReference type="PRINTS" id="PR01243">
    <property type="entry name" value="NUCDPKINASE"/>
</dbReference>
<feature type="binding site" evidence="12 13">
    <location>
        <position position="13"/>
    </location>
    <ligand>
        <name>ATP</name>
        <dbReference type="ChEBI" id="CHEBI:30616"/>
    </ligand>
</feature>
<dbReference type="GO" id="GO:0006228">
    <property type="term" value="P:UTP biosynthetic process"/>
    <property type="evidence" value="ECO:0007669"/>
    <property type="project" value="UniProtKB-UniRule"/>
</dbReference>
<evidence type="ECO:0000256" key="13">
    <source>
        <dbReference type="PROSITE-ProRule" id="PRU00706"/>
    </source>
</evidence>
<keyword evidence="10 12" id="KW-0460">Magnesium</keyword>
<dbReference type="EC" id="2.7.4.6" evidence="3 12"/>
<keyword evidence="7 12" id="KW-0547">Nucleotide-binding</keyword>
<evidence type="ECO:0000256" key="10">
    <source>
        <dbReference type="ARBA" id="ARBA00022842"/>
    </source>
</evidence>
<keyword evidence="11 12" id="KW-0546">Nucleotide metabolism</keyword>
<dbReference type="RefSeq" id="WP_200274913.1">
    <property type="nucleotide sequence ID" value="NZ_CP066802.1"/>
</dbReference>
<dbReference type="GO" id="GO:0004550">
    <property type="term" value="F:nucleoside diphosphate kinase activity"/>
    <property type="evidence" value="ECO:0007669"/>
    <property type="project" value="UniProtKB-UniRule"/>
</dbReference>
<dbReference type="PANTHER" id="PTHR11349">
    <property type="entry name" value="NUCLEOSIDE DIPHOSPHATE KINASE"/>
    <property type="match status" value="1"/>
</dbReference>
<evidence type="ECO:0000256" key="7">
    <source>
        <dbReference type="ARBA" id="ARBA00022741"/>
    </source>
</evidence>
<dbReference type="GO" id="GO:0006241">
    <property type="term" value="P:CTP biosynthetic process"/>
    <property type="evidence" value="ECO:0007669"/>
    <property type="project" value="UniProtKB-UniRule"/>
</dbReference>
<evidence type="ECO:0000313" key="16">
    <source>
        <dbReference type="EMBL" id="QQM66821.1"/>
    </source>
</evidence>
<feature type="binding site" evidence="12 13">
    <location>
        <position position="95"/>
    </location>
    <ligand>
        <name>ATP</name>
        <dbReference type="ChEBI" id="CHEBI:30616"/>
    </ligand>
</feature>
<evidence type="ECO:0000256" key="1">
    <source>
        <dbReference type="ARBA" id="ARBA00001946"/>
    </source>
</evidence>
<dbReference type="GO" id="GO:0006183">
    <property type="term" value="P:GTP biosynthetic process"/>
    <property type="evidence" value="ECO:0007669"/>
    <property type="project" value="UniProtKB-UniRule"/>
</dbReference>
<keyword evidence="12" id="KW-0963">Cytoplasm</keyword>
<evidence type="ECO:0000256" key="6">
    <source>
        <dbReference type="ARBA" id="ARBA00022723"/>
    </source>
</evidence>
<dbReference type="SMART" id="SM00562">
    <property type="entry name" value="NDK"/>
    <property type="match status" value="1"/>
</dbReference>
<evidence type="ECO:0000256" key="8">
    <source>
        <dbReference type="ARBA" id="ARBA00022777"/>
    </source>
</evidence>
<reference evidence="16 17" key="1">
    <citation type="submission" date="2020-12" db="EMBL/GenBank/DDBJ databases">
        <authorList>
            <person name="Zhou J."/>
        </authorList>
    </citation>
    <scope>NUCLEOTIDE SEQUENCE [LARGE SCALE GENOMIC DNA]</scope>
    <source>
        <strain evidence="16 17">CCUG 61299</strain>
    </source>
</reference>
<dbReference type="FunFam" id="3.30.70.141:FF:000003">
    <property type="entry name" value="Nucleoside diphosphate kinase"/>
    <property type="match status" value="1"/>
</dbReference>
<comment type="function">
    <text evidence="12">Major role in the synthesis of nucleoside triphosphates other than ATP. The ATP gamma phosphate is transferred to the NDP beta phosphate via a ping-pong mechanism, using a phosphorylated active-site intermediate.</text>
</comment>
<feature type="binding site" evidence="12 13">
    <location>
        <position position="61"/>
    </location>
    <ligand>
        <name>ATP</name>
        <dbReference type="ChEBI" id="CHEBI:30616"/>
    </ligand>
</feature>
<evidence type="ECO:0000256" key="5">
    <source>
        <dbReference type="ARBA" id="ARBA00022679"/>
    </source>
</evidence>
<organism evidence="16 17">
    <name type="scientific">Actinomyces weissii</name>
    <dbReference type="NCBI Taxonomy" id="675090"/>
    <lineage>
        <taxon>Bacteria</taxon>
        <taxon>Bacillati</taxon>
        <taxon>Actinomycetota</taxon>
        <taxon>Actinomycetes</taxon>
        <taxon>Actinomycetales</taxon>
        <taxon>Actinomycetaceae</taxon>
        <taxon>Actinomyces</taxon>
    </lineage>
</organism>
<dbReference type="GO" id="GO:0005737">
    <property type="term" value="C:cytoplasm"/>
    <property type="evidence" value="ECO:0007669"/>
    <property type="project" value="UniProtKB-SubCell"/>
</dbReference>
<evidence type="ECO:0000259" key="15">
    <source>
        <dbReference type="SMART" id="SM00562"/>
    </source>
</evidence>
<evidence type="ECO:0000256" key="3">
    <source>
        <dbReference type="ARBA" id="ARBA00012966"/>
    </source>
</evidence>
<feature type="binding site" evidence="12 13">
    <location>
        <position position="106"/>
    </location>
    <ligand>
        <name>ATP</name>
        <dbReference type="ChEBI" id="CHEBI:30616"/>
    </ligand>
</feature>
<keyword evidence="9 12" id="KW-0067">ATP-binding</keyword>
<comment type="catalytic activity">
    <reaction evidence="12">
        <text>a ribonucleoside 5'-diphosphate + ATP = a ribonucleoside 5'-triphosphate + ADP</text>
        <dbReference type="Rhea" id="RHEA:18113"/>
        <dbReference type="ChEBI" id="CHEBI:30616"/>
        <dbReference type="ChEBI" id="CHEBI:57930"/>
        <dbReference type="ChEBI" id="CHEBI:61557"/>
        <dbReference type="ChEBI" id="CHEBI:456216"/>
        <dbReference type="EC" id="2.7.4.6"/>
    </reaction>
</comment>
<evidence type="ECO:0000256" key="12">
    <source>
        <dbReference type="HAMAP-Rule" id="MF_00451"/>
    </source>
</evidence>
<dbReference type="HAMAP" id="MF_00451">
    <property type="entry name" value="NDP_kinase"/>
    <property type="match status" value="1"/>
</dbReference>
<keyword evidence="17" id="KW-1185">Reference proteome</keyword>
<comment type="catalytic activity">
    <reaction evidence="12">
        <text>a 2'-deoxyribonucleoside 5'-diphosphate + ATP = a 2'-deoxyribonucleoside 5'-triphosphate + ADP</text>
        <dbReference type="Rhea" id="RHEA:44640"/>
        <dbReference type="ChEBI" id="CHEBI:30616"/>
        <dbReference type="ChEBI" id="CHEBI:61560"/>
        <dbReference type="ChEBI" id="CHEBI:73316"/>
        <dbReference type="ChEBI" id="CHEBI:456216"/>
        <dbReference type="EC" id="2.7.4.6"/>
    </reaction>
</comment>
<dbReference type="CDD" id="cd04413">
    <property type="entry name" value="NDPk_I"/>
    <property type="match status" value="1"/>
</dbReference>
<evidence type="ECO:0000313" key="17">
    <source>
        <dbReference type="Proteomes" id="UP000595895"/>
    </source>
</evidence>
<comment type="subunit">
    <text evidence="12">Homotetramer.</text>
</comment>
<proteinExistence type="inferred from homology"/>
<sequence length="144" mass="15469">MTTLPSRTLILLKPDAVRRGLTGEILRRFENKGYQVVALRLLTAAAETLAEHYAEHVSKPFYPGVEGYMSSGPLVALVLEGHRVVEGARSLMGATDPTTAAPGTIRGDLGRDWGGEAIENLVHGSDSDESAAREIAIWFPELAA</sequence>
<gene>
    <name evidence="12 16" type="primary">ndk</name>
    <name evidence="16" type="ORF">JG540_07010</name>
</gene>
<name>A0A7T7M8F5_9ACTO</name>
<dbReference type="Gene3D" id="3.30.70.141">
    <property type="entry name" value="Nucleoside diphosphate kinase-like domain"/>
    <property type="match status" value="1"/>
</dbReference>
<dbReference type="KEGG" id="awe:JG540_07010"/>
<dbReference type="EMBL" id="CP066802">
    <property type="protein sequence ID" value="QQM66821.1"/>
    <property type="molecule type" value="Genomic_DNA"/>
</dbReference>
<dbReference type="SUPFAM" id="SSF54919">
    <property type="entry name" value="Nucleoside diphosphate kinase, NDK"/>
    <property type="match status" value="1"/>
</dbReference>
<dbReference type="InterPro" id="IPR001564">
    <property type="entry name" value="Nucleoside_diP_kinase"/>
</dbReference>
<evidence type="ECO:0000256" key="11">
    <source>
        <dbReference type="ARBA" id="ARBA00023080"/>
    </source>
</evidence>
<dbReference type="GO" id="GO:0005524">
    <property type="term" value="F:ATP binding"/>
    <property type="evidence" value="ECO:0007669"/>
    <property type="project" value="UniProtKB-UniRule"/>
</dbReference>
<feature type="active site" description="Pros-phosphohistidine intermediate" evidence="12 13">
    <location>
        <position position="123"/>
    </location>
</feature>
<evidence type="ECO:0000256" key="9">
    <source>
        <dbReference type="ARBA" id="ARBA00022840"/>
    </source>
</evidence>
<dbReference type="NCBIfam" id="NF001908">
    <property type="entry name" value="PRK00668.1"/>
    <property type="match status" value="1"/>
</dbReference>
<accession>A0A7T7M8F5</accession>
<feature type="domain" description="Nucleoside diphosphate kinase-like" evidence="15">
    <location>
        <begin position="7"/>
        <end position="144"/>
    </location>
</feature>
<dbReference type="InterPro" id="IPR034907">
    <property type="entry name" value="NDK-like_dom"/>
</dbReference>
<keyword evidence="12" id="KW-0597">Phosphoprotein</keyword>
<dbReference type="InterPro" id="IPR036850">
    <property type="entry name" value="NDK-like_dom_sf"/>
</dbReference>